<evidence type="ECO:0000313" key="3">
    <source>
        <dbReference type="Proteomes" id="UP000332933"/>
    </source>
</evidence>
<reference evidence="1" key="2">
    <citation type="submission" date="2019-06" db="EMBL/GenBank/DDBJ databases">
        <title>Genomics analysis of Aphanomyces spp. identifies a new class of oomycete effector associated with host adaptation.</title>
        <authorList>
            <person name="Gaulin E."/>
        </authorList>
    </citation>
    <scope>NUCLEOTIDE SEQUENCE</scope>
    <source>
        <strain evidence="1">CBS 578.67</strain>
    </source>
</reference>
<dbReference type="OrthoDB" id="76370at2759"/>
<evidence type="ECO:0000313" key="1">
    <source>
        <dbReference type="EMBL" id="KAF0686882.1"/>
    </source>
</evidence>
<dbReference type="AlphaFoldDB" id="A0A485LHC4"/>
<dbReference type="Proteomes" id="UP000332933">
    <property type="component" value="Unassembled WGS sequence"/>
</dbReference>
<protein>
    <submittedName>
        <fullName evidence="2">Aste57867_21356 protein</fullName>
    </submittedName>
</protein>
<dbReference type="EMBL" id="VJMH01006969">
    <property type="protein sequence ID" value="KAF0686882.1"/>
    <property type="molecule type" value="Genomic_DNA"/>
</dbReference>
<gene>
    <name evidence="2" type="primary">Aste57867_21356</name>
    <name evidence="1" type="ORF">As57867_021287</name>
    <name evidence="2" type="ORF">ASTE57867_21356</name>
</gene>
<organism evidence="2 3">
    <name type="scientific">Aphanomyces stellatus</name>
    <dbReference type="NCBI Taxonomy" id="120398"/>
    <lineage>
        <taxon>Eukaryota</taxon>
        <taxon>Sar</taxon>
        <taxon>Stramenopiles</taxon>
        <taxon>Oomycota</taxon>
        <taxon>Saprolegniomycetes</taxon>
        <taxon>Saprolegniales</taxon>
        <taxon>Verrucalvaceae</taxon>
        <taxon>Aphanomyces</taxon>
    </lineage>
</organism>
<reference evidence="2 3" key="1">
    <citation type="submission" date="2019-03" db="EMBL/GenBank/DDBJ databases">
        <authorList>
            <person name="Gaulin E."/>
            <person name="Dumas B."/>
        </authorList>
    </citation>
    <scope>NUCLEOTIDE SEQUENCE [LARGE SCALE GENOMIC DNA]</scope>
    <source>
        <strain evidence="2">CBS 568.67</strain>
    </source>
</reference>
<proteinExistence type="predicted"/>
<accession>A0A485LHC4</accession>
<evidence type="ECO:0000313" key="2">
    <source>
        <dbReference type="EMBL" id="VFT98028.1"/>
    </source>
</evidence>
<sequence length="500" mass="55245">MEAFLDHLLAHASALLAVSDLPHALQSIRDAFPHTDDALRTLADVHMLLHRQRWEEDPPTVSIVVLFAAIVAIEQHASFVPASSELWVTLHQLQAHERLPPSVREAIGFILLTVPHTSIQERMRCPTSFLFETSYVYGTYVHALEVDVPAAVAPPHLLPTLAHATPDLQLTWLHLVQGYTHIIVSVMYSEYDSILVHLPSDALLPALETCRRSHSPLQHFGATLDDILTTTSDLFNAVPVPSAAFLIGAMNILSWITLLAPSTSAHAIVEKAAKVIPLPQVPSVLAPLHESLVDTDACFLPLHLDVLRGCRLLFYLTYLARVAAQNLDTLFGLALCGMAHGLKPLRLLSHRILRVLVRSGSSDMAAVYVRHMTRQFPDTTSLSDLATGMGFILSRQTHDAALLRFSLLELYAKWKESREAHGDIARLLFELLKAVPQDDVGIAMLVVEKVLYVDPAMLRQLYDTISVSCDSSRRILLLEWYLGIQRQIGGAALLAAPSNL</sequence>
<keyword evidence="3" id="KW-1185">Reference proteome</keyword>
<name>A0A485LHC4_9STRA</name>
<dbReference type="EMBL" id="CAADRA010006995">
    <property type="protein sequence ID" value="VFT98028.1"/>
    <property type="molecule type" value="Genomic_DNA"/>
</dbReference>